<feature type="compositionally biased region" description="Polar residues" evidence="1">
    <location>
        <begin position="577"/>
        <end position="587"/>
    </location>
</feature>
<feature type="region of interest" description="Disordered" evidence="1">
    <location>
        <begin position="374"/>
        <end position="414"/>
    </location>
</feature>
<feature type="region of interest" description="Disordered" evidence="1">
    <location>
        <begin position="218"/>
        <end position="292"/>
    </location>
</feature>
<name>A0A6A7ARX4_9PLEO</name>
<feature type="region of interest" description="Disordered" evidence="1">
    <location>
        <begin position="745"/>
        <end position="816"/>
    </location>
</feature>
<evidence type="ECO:0000313" key="3">
    <source>
        <dbReference type="Proteomes" id="UP000799423"/>
    </source>
</evidence>
<feature type="non-terminal residue" evidence="2">
    <location>
        <position position="830"/>
    </location>
</feature>
<gene>
    <name evidence="2" type="ORF">T440DRAFT_473009</name>
</gene>
<dbReference type="EMBL" id="MU006358">
    <property type="protein sequence ID" value="KAF2844949.1"/>
    <property type="molecule type" value="Genomic_DNA"/>
</dbReference>
<feature type="compositionally biased region" description="Basic and acidic residues" evidence="1">
    <location>
        <begin position="182"/>
        <end position="197"/>
    </location>
</feature>
<feature type="region of interest" description="Disordered" evidence="1">
    <location>
        <begin position="1"/>
        <end position="200"/>
    </location>
</feature>
<dbReference type="OrthoDB" id="3941134at2759"/>
<dbReference type="Proteomes" id="UP000799423">
    <property type="component" value="Unassembled WGS sequence"/>
</dbReference>
<feature type="compositionally biased region" description="Basic and acidic residues" evidence="1">
    <location>
        <begin position="807"/>
        <end position="816"/>
    </location>
</feature>
<feature type="compositionally biased region" description="Low complexity" evidence="1">
    <location>
        <begin position="764"/>
        <end position="788"/>
    </location>
</feature>
<evidence type="ECO:0000313" key="2">
    <source>
        <dbReference type="EMBL" id="KAF2844949.1"/>
    </source>
</evidence>
<sequence>MDHWGDPWSDNANDVPVTKTEVTSPLPSAPASAPGLLSGFLDDAGWGNEDASLGDWATPPGPAIPVVTTSSPSTLADDTATSGDPSISNDGAQWSVQEPSESLLSREHHNWRQAHQDEAGIASVPSEASDSATTIQPDEHPDDSTAESSGHLQLDDDSSARPSTSPSERSHNEPPADSPRTSIEEDRGAAKPLHLELDMANQRTVEAKQIIKGEEAGLVGEATHKGAPKPITEVDTNNLLQRNVLSGSDNDSYSVASSAPNESEQHTSSNDQSLAKASAPVSRRPDRDASSMVTSLLEELFPPLVGMEEQDDAPDDPIYSTTGRKAWYRLTRRQTLREFQSGSADDNYIRVTWTNSEIRKEVNKTVARWAREDRLSGTGPGARASFYWDTAAPPEPKPTLGHSRTKTSVPTSRAAIPARQSLPPLASHAPAAFNWSSATAVDPWKLDSPDLRSTFSPLAAKSTISENFERSENRDVLRGIASPDLGTLEKVSRASSETLGVASPIAPPIALPAISEQRNYSNSIDKNTETKEDTVAVPAFDDDDDWGEMVGSPKFAEPEISRSIAQSTPPNDCFPTLSATPPRSRSFSTQKQSTEAMHASHITRLKGTISPTSAIFGARSFVPLGVEHGPIGPGMLKPFKRPEAPPLDQHAEKALSAAFPGHIVVQGSPVRHTKSANVPDQGIVTSVQLLEPTFVAAPEDEFLVSAPSTPAPPAAEYDTLQGSDISKQPAQDVWADANFSIFESAPPPLLTSRPKPPVPDEFSRSGTPTRSARSSSAASSKGYGRSPPRNSPPPIQPLTSATNTAQRRKDAEERTIRDILGGLPDLGYML</sequence>
<feature type="region of interest" description="Disordered" evidence="1">
    <location>
        <begin position="564"/>
        <end position="587"/>
    </location>
</feature>
<feature type="compositionally biased region" description="Basic and acidic residues" evidence="1">
    <location>
        <begin position="104"/>
        <end position="118"/>
    </location>
</feature>
<feature type="compositionally biased region" description="Polar residues" evidence="1">
    <location>
        <begin position="234"/>
        <end position="275"/>
    </location>
</feature>
<proteinExistence type="predicted"/>
<feature type="compositionally biased region" description="Low complexity" evidence="1">
    <location>
        <begin position="24"/>
        <end position="39"/>
    </location>
</feature>
<dbReference type="AlphaFoldDB" id="A0A6A7ARX4"/>
<feature type="compositionally biased region" description="Pro residues" evidence="1">
    <location>
        <begin position="745"/>
        <end position="759"/>
    </location>
</feature>
<feature type="compositionally biased region" description="Polar residues" evidence="1">
    <location>
        <begin position="67"/>
        <end position="103"/>
    </location>
</feature>
<organism evidence="2 3">
    <name type="scientific">Plenodomus tracheiphilus IPT5</name>
    <dbReference type="NCBI Taxonomy" id="1408161"/>
    <lineage>
        <taxon>Eukaryota</taxon>
        <taxon>Fungi</taxon>
        <taxon>Dikarya</taxon>
        <taxon>Ascomycota</taxon>
        <taxon>Pezizomycotina</taxon>
        <taxon>Dothideomycetes</taxon>
        <taxon>Pleosporomycetidae</taxon>
        <taxon>Pleosporales</taxon>
        <taxon>Pleosporineae</taxon>
        <taxon>Leptosphaeriaceae</taxon>
        <taxon>Plenodomus</taxon>
    </lineage>
</organism>
<accession>A0A6A7ARX4</accession>
<protein>
    <submittedName>
        <fullName evidence="2">Uncharacterized protein</fullName>
    </submittedName>
</protein>
<feature type="compositionally biased region" description="Polar residues" evidence="1">
    <location>
        <begin position="126"/>
        <end position="136"/>
    </location>
</feature>
<keyword evidence="3" id="KW-1185">Reference proteome</keyword>
<evidence type="ECO:0000256" key="1">
    <source>
        <dbReference type="SAM" id="MobiDB-lite"/>
    </source>
</evidence>
<reference evidence="2" key="1">
    <citation type="submission" date="2020-01" db="EMBL/GenBank/DDBJ databases">
        <authorList>
            <consortium name="DOE Joint Genome Institute"/>
            <person name="Haridas S."/>
            <person name="Albert R."/>
            <person name="Binder M."/>
            <person name="Bloem J."/>
            <person name="Labutti K."/>
            <person name="Salamov A."/>
            <person name="Andreopoulos B."/>
            <person name="Baker S.E."/>
            <person name="Barry K."/>
            <person name="Bills G."/>
            <person name="Bluhm B.H."/>
            <person name="Cannon C."/>
            <person name="Castanera R."/>
            <person name="Culley D.E."/>
            <person name="Daum C."/>
            <person name="Ezra D."/>
            <person name="Gonzalez J.B."/>
            <person name="Henrissat B."/>
            <person name="Kuo A."/>
            <person name="Liang C."/>
            <person name="Lipzen A."/>
            <person name="Lutzoni F."/>
            <person name="Magnuson J."/>
            <person name="Mondo S."/>
            <person name="Nolan M."/>
            <person name="Ohm R."/>
            <person name="Pangilinan J."/>
            <person name="Park H.-J."/>
            <person name="Ramirez L."/>
            <person name="Alfaro M."/>
            <person name="Sun H."/>
            <person name="Tritt A."/>
            <person name="Yoshinaga Y."/>
            <person name="Zwiers L.-H."/>
            <person name="Turgeon B.G."/>
            <person name="Goodwin S.B."/>
            <person name="Spatafora J.W."/>
            <person name="Crous P.W."/>
            <person name="Grigoriev I.V."/>
        </authorList>
    </citation>
    <scope>NUCLEOTIDE SEQUENCE</scope>
    <source>
        <strain evidence="2">IPT5</strain>
    </source>
</reference>